<evidence type="ECO:0000313" key="2">
    <source>
        <dbReference type="Proteomes" id="UP001165882"/>
    </source>
</evidence>
<dbReference type="EMBL" id="QWEF01000001">
    <property type="protein sequence ID" value="TRZ63742.1"/>
    <property type="molecule type" value="Genomic_DNA"/>
</dbReference>
<dbReference type="Proteomes" id="UP001165882">
    <property type="component" value="Unassembled WGS sequence"/>
</dbReference>
<evidence type="ECO:0000313" key="1">
    <source>
        <dbReference type="EMBL" id="TRZ63742.1"/>
    </source>
</evidence>
<reference evidence="1 2" key="1">
    <citation type="journal article" date="2019" name="Biocontrol Sci. Technol.">
        <title>Pseudomonas putida strain B2017 produced as technical grade active ingredient controls fungal and bacterial crop diseases.</title>
        <authorList>
            <person name="Oliver C."/>
            <person name="Hernandez I."/>
            <person name="Caminal M."/>
            <person name="Lara J.M."/>
            <person name="Fernandez C."/>
        </authorList>
    </citation>
    <scope>NUCLEOTIDE SEQUENCE [LARGE SCALE GENOMIC DNA]</scope>
    <source>
        <strain evidence="1 2">B2017</strain>
    </source>
</reference>
<sequence>MSRRICCEPLKPDVPAKFIVLRGFVGAGVPAKRVTRSLAPASPVFAGTPAPTSIVHAFTVHRPSA</sequence>
<organism evidence="1 2">
    <name type="scientific">Pseudomonas alloputida</name>
    <dbReference type="NCBI Taxonomy" id="1940621"/>
    <lineage>
        <taxon>Bacteria</taxon>
        <taxon>Pseudomonadati</taxon>
        <taxon>Pseudomonadota</taxon>
        <taxon>Gammaproteobacteria</taxon>
        <taxon>Pseudomonadales</taxon>
        <taxon>Pseudomonadaceae</taxon>
        <taxon>Pseudomonas</taxon>
    </lineage>
</organism>
<keyword evidence="2" id="KW-1185">Reference proteome</keyword>
<gene>
    <name evidence="1" type="ORF">DZA28_26315</name>
</gene>
<proteinExistence type="predicted"/>
<comment type="caution">
    <text evidence="1">The sequence shown here is derived from an EMBL/GenBank/DDBJ whole genome shotgun (WGS) entry which is preliminary data.</text>
</comment>
<accession>A0ABY3DDU3</accession>
<protein>
    <submittedName>
        <fullName evidence="1">Uncharacterized protein</fullName>
    </submittedName>
</protein>
<name>A0ABY3DDU3_9PSED</name>